<keyword evidence="2" id="KW-1185">Reference proteome</keyword>
<dbReference type="AlphaFoldDB" id="A0A4U6SUP9"/>
<accession>A0A4U6SUP9</accession>
<evidence type="ECO:0000313" key="1">
    <source>
        <dbReference type="EMBL" id="TKV92101.1"/>
    </source>
</evidence>
<protein>
    <submittedName>
        <fullName evidence="1">Uncharacterized protein</fullName>
    </submittedName>
</protein>
<reference evidence="1" key="1">
    <citation type="submission" date="2019-03" db="EMBL/GenBank/DDBJ databases">
        <title>WGS assembly of Setaria viridis.</title>
        <authorList>
            <person name="Huang P."/>
            <person name="Jenkins J."/>
            <person name="Grimwood J."/>
            <person name="Barry K."/>
            <person name="Healey A."/>
            <person name="Mamidi S."/>
            <person name="Sreedasyam A."/>
            <person name="Shu S."/>
            <person name="Feldman M."/>
            <person name="Wu J."/>
            <person name="Yu Y."/>
            <person name="Chen C."/>
            <person name="Johnson J."/>
            <person name="Rokhsar D."/>
            <person name="Baxter I."/>
            <person name="Schmutz J."/>
            <person name="Brutnell T."/>
            <person name="Kellogg E."/>
        </authorList>
    </citation>
    <scope>NUCLEOTIDE SEQUENCE [LARGE SCALE GENOMIC DNA]</scope>
</reference>
<gene>
    <name evidence="1" type="ORF">SEVIR_9G141550v2</name>
</gene>
<organism evidence="1 2">
    <name type="scientific">Setaria viridis</name>
    <name type="common">Green bristlegrass</name>
    <name type="synonym">Setaria italica subsp. viridis</name>
    <dbReference type="NCBI Taxonomy" id="4556"/>
    <lineage>
        <taxon>Eukaryota</taxon>
        <taxon>Viridiplantae</taxon>
        <taxon>Streptophyta</taxon>
        <taxon>Embryophyta</taxon>
        <taxon>Tracheophyta</taxon>
        <taxon>Spermatophyta</taxon>
        <taxon>Magnoliopsida</taxon>
        <taxon>Liliopsida</taxon>
        <taxon>Poales</taxon>
        <taxon>Poaceae</taxon>
        <taxon>PACMAD clade</taxon>
        <taxon>Panicoideae</taxon>
        <taxon>Panicodae</taxon>
        <taxon>Paniceae</taxon>
        <taxon>Cenchrinae</taxon>
        <taxon>Setaria</taxon>
    </lineage>
</organism>
<sequence length="104" mass="11349">MVPWKIPPRASRYYSEQLAGEASGATRLEPDPVRSLKGKAIGFRIPHHRCPPLPSPCRRTARIAGDVQIGGGKVCYGLWGSPRPQPVPVLRFWGPLAILSRGAL</sequence>
<proteinExistence type="predicted"/>
<dbReference type="Proteomes" id="UP000298652">
    <property type="component" value="Chromosome 9"/>
</dbReference>
<name>A0A4U6SUP9_SETVI</name>
<dbReference type="Gramene" id="TKV92101">
    <property type="protein sequence ID" value="TKV92101"/>
    <property type="gene ID" value="SEVIR_9G141550v2"/>
</dbReference>
<dbReference type="EMBL" id="CM016560">
    <property type="protein sequence ID" value="TKV92101.1"/>
    <property type="molecule type" value="Genomic_DNA"/>
</dbReference>
<dbReference type="OMA" id="PRASRYY"/>
<evidence type="ECO:0000313" key="2">
    <source>
        <dbReference type="Proteomes" id="UP000298652"/>
    </source>
</evidence>